<dbReference type="Gene3D" id="3.40.50.720">
    <property type="entry name" value="NAD(P)-binding Rossmann-like Domain"/>
    <property type="match status" value="1"/>
</dbReference>
<dbReference type="PANTHER" id="PTHR42748:SF30">
    <property type="entry name" value="NMRA-LIKE DOMAIN-CONTAINING PROTEIN"/>
    <property type="match status" value="1"/>
</dbReference>
<dbReference type="PANTHER" id="PTHR42748">
    <property type="entry name" value="NITROGEN METABOLITE REPRESSION PROTEIN NMRA FAMILY MEMBER"/>
    <property type="match status" value="1"/>
</dbReference>
<organism evidence="5 6">
    <name type="scientific">Clathrospora elynae</name>
    <dbReference type="NCBI Taxonomy" id="706981"/>
    <lineage>
        <taxon>Eukaryota</taxon>
        <taxon>Fungi</taxon>
        <taxon>Dikarya</taxon>
        <taxon>Ascomycota</taxon>
        <taxon>Pezizomycotina</taxon>
        <taxon>Dothideomycetes</taxon>
        <taxon>Pleosporomycetidae</taxon>
        <taxon>Pleosporales</taxon>
        <taxon>Diademaceae</taxon>
        <taxon>Clathrospora</taxon>
    </lineage>
</organism>
<dbReference type="GO" id="GO:0005634">
    <property type="term" value="C:nucleus"/>
    <property type="evidence" value="ECO:0007669"/>
    <property type="project" value="TreeGrafter"/>
</dbReference>
<keyword evidence="3" id="KW-0560">Oxidoreductase</keyword>
<comment type="similarity">
    <text evidence="1">Belongs to the NmrA-type oxidoreductase family.</text>
</comment>
<evidence type="ECO:0000313" key="6">
    <source>
        <dbReference type="Proteomes" id="UP000800038"/>
    </source>
</evidence>
<dbReference type="InterPro" id="IPR036291">
    <property type="entry name" value="NAD(P)-bd_dom_sf"/>
</dbReference>
<gene>
    <name evidence="5" type="ORF">EJ02DRAFT_361966</name>
</gene>
<dbReference type="InterPro" id="IPR008030">
    <property type="entry name" value="NmrA-like"/>
</dbReference>
<dbReference type="EMBL" id="ML976295">
    <property type="protein sequence ID" value="KAF1935244.1"/>
    <property type="molecule type" value="Genomic_DNA"/>
</dbReference>
<sequence>KGDVEDIVKAGGMTWTLLRPGYFLTNLLPPVVYWMYPEFKDRKFFNSYEADSVLKLVDPDDIGAFATAAFEDPKKFGGHIVNVVGENMRVDDMLNELEKASGQSITAIYQTEGETDSAKGERFVAGHIVCIGLDRYVDLEKVKSWGVPPTSFKQFLEKHRYEIRAQ</sequence>
<name>A0A6A5S6Y2_9PLEO</name>
<feature type="non-terminal residue" evidence="5">
    <location>
        <position position="1"/>
    </location>
</feature>
<feature type="domain" description="NmrA-like" evidence="4">
    <location>
        <begin position="1"/>
        <end position="109"/>
    </location>
</feature>
<dbReference type="OrthoDB" id="419598at2759"/>
<keyword evidence="2" id="KW-0521">NADP</keyword>
<dbReference type="InterPro" id="IPR051164">
    <property type="entry name" value="NmrA-like_oxidored"/>
</dbReference>
<keyword evidence="6" id="KW-1185">Reference proteome</keyword>
<evidence type="ECO:0000256" key="3">
    <source>
        <dbReference type="ARBA" id="ARBA00023002"/>
    </source>
</evidence>
<evidence type="ECO:0000256" key="1">
    <source>
        <dbReference type="ARBA" id="ARBA00006328"/>
    </source>
</evidence>
<dbReference type="Proteomes" id="UP000800038">
    <property type="component" value="Unassembled WGS sequence"/>
</dbReference>
<protein>
    <recommendedName>
        <fullName evidence="4">NmrA-like domain-containing protein</fullName>
    </recommendedName>
</protein>
<accession>A0A6A5S6Y2</accession>
<evidence type="ECO:0000256" key="2">
    <source>
        <dbReference type="ARBA" id="ARBA00022857"/>
    </source>
</evidence>
<dbReference type="GO" id="GO:0016491">
    <property type="term" value="F:oxidoreductase activity"/>
    <property type="evidence" value="ECO:0007669"/>
    <property type="project" value="UniProtKB-KW"/>
</dbReference>
<dbReference type="AlphaFoldDB" id="A0A6A5S6Y2"/>
<evidence type="ECO:0000313" key="5">
    <source>
        <dbReference type="EMBL" id="KAF1935244.1"/>
    </source>
</evidence>
<dbReference type="Pfam" id="PF05368">
    <property type="entry name" value="NmrA"/>
    <property type="match status" value="1"/>
</dbReference>
<dbReference type="SUPFAM" id="SSF51735">
    <property type="entry name" value="NAD(P)-binding Rossmann-fold domains"/>
    <property type="match status" value="1"/>
</dbReference>
<reference evidence="5" key="1">
    <citation type="journal article" date="2020" name="Stud. Mycol.">
        <title>101 Dothideomycetes genomes: a test case for predicting lifestyles and emergence of pathogens.</title>
        <authorList>
            <person name="Haridas S."/>
            <person name="Albert R."/>
            <person name="Binder M."/>
            <person name="Bloem J."/>
            <person name="Labutti K."/>
            <person name="Salamov A."/>
            <person name="Andreopoulos B."/>
            <person name="Baker S."/>
            <person name="Barry K."/>
            <person name="Bills G."/>
            <person name="Bluhm B."/>
            <person name="Cannon C."/>
            <person name="Castanera R."/>
            <person name="Culley D."/>
            <person name="Daum C."/>
            <person name="Ezra D."/>
            <person name="Gonzalez J."/>
            <person name="Henrissat B."/>
            <person name="Kuo A."/>
            <person name="Liang C."/>
            <person name="Lipzen A."/>
            <person name="Lutzoni F."/>
            <person name="Magnuson J."/>
            <person name="Mondo S."/>
            <person name="Nolan M."/>
            <person name="Ohm R."/>
            <person name="Pangilinan J."/>
            <person name="Park H.-J."/>
            <person name="Ramirez L."/>
            <person name="Alfaro M."/>
            <person name="Sun H."/>
            <person name="Tritt A."/>
            <person name="Yoshinaga Y."/>
            <person name="Zwiers L.-H."/>
            <person name="Turgeon B."/>
            <person name="Goodwin S."/>
            <person name="Spatafora J."/>
            <person name="Crous P."/>
            <person name="Grigoriev I."/>
        </authorList>
    </citation>
    <scope>NUCLEOTIDE SEQUENCE</scope>
    <source>
        <strain evidence="5">CBS 161.51</strain>
    </source>
</reference>
<evidence type="ECO:0000259" key="4">
    <source>
        <dbReference type="Pfam" id="PF05368"/>
    </source>
</evidence>
<proteinExistence type="inferred from homology"/>